<dbReference type="GO" id="GO:0031966">
    <property type="term" value="C:mitochondrial membrane"/>
    <property type="evidence" value="ECO:0007669"/>
    <property type="project" value="UniProtKB-SubCell"/>
</dbReference>
<gene>
    <name evidence="11" type="ORF">E1B28_009280</name>
</gene>
<dbReference type="InterPro" id="IPR002067">
    <property type="entry name" value="MCP"/>
</dbReference>
<evidence type="ECO:0000256" key="1">
    <source>
        <dbReference type="ARBA" id="ARBA00004225"/>
    </source>
</evidence>
<keyword evidence="12" id="KW-1185">Reference proteome</keyword>
<organism evidence="11 12">
    <name type="scientific">Marasmius oreades</name>
    <name type="common">fairy-ring Marasmius</name>
    <dbReference type="NCBI Taxonomy" id="181124"/>
    <lineage>
        <taxon>Eukaryota</taxon>
        <taxon>Fungi</taxon>
        <taxon>Dikarya</taxon>
        <taxon>Basidiomycota</taxon>
        <taxon>Agaricomycotina</taxon>
        <taxon>Agaricomycetes</taxon>
        <taxon>Agaricomycetidae</taxon>
        <taxon>Agaricales</taxon>
        <taxon>Marasmiineae</taxon>
        <taxon>Marasmiaceae</taxon>
        <taxon>Marasmius</taxon>
    </lineage>
</organism>
<evidence type="ECO:0000313" key="11">
    <source>
        <dbReference type="EMBL" id="KAG7092980.1"/>
    </source>
</evidence>
<feature type="repeat" description="Solcar" evidence="9">
    <location>
        <begin position="12"/>
        <end position="108"/>
    </location>
</feature>
<sequence>MTEGQQQTTQLLSPAVDFIAGTVGGVAGLVVGFPFDTVKVRLQAASESTRRHRLSSMNPSTFQLMLSIAREDQRLGIRGLFRGISSPIATAAPLNGLVFASYKFLLNVQMPREESEKRKLGGIVDEWTPTLTQIAIAGMGCGVISSIITTPTELIKIRQQTRSSSSSSSTSKLPTAREVALDIYRRNGIRGLYRGITATALRDLGYGSYFFAYEATCRYLPPLSSRLSAISSSSYHSETGALVHEFDHRPESSWTTLLVAGGVAGIAGWIFTFPMDVVKTRVQGNDGGLYINVGATNHVPSPAHPHASGSYSSLSASSSSSSHMPNFAYNQALRTYASSSPIAVNPYHNTLSTIVNSYKAEGWGVFWKGLGPTLLRAVPVNMATFAVFEGLVFALS</sequence>
<comment type="similarity">
    <text evidence="2 10">Belongs to the mitochondrial carrier (TC 2.A.29) family.</text>
</comment>
<comment type="caution">
    <text evidence="11">The sequence shown here is derived from an EMBL/GenBank/DDBJ whole genome shotgun (WGS) entry which is preliminary data.</text>
</comment>
<evidence type="ECO:0000256" key="6">
    <source>
        <dbReference type="ARBA" id="ARBA00022989"/>
    </source>
</evidence>
<keyword evidence="8 9" id="KW-0472">Membrane</keyword>
<evidence type="ECO:0000256" key="9">
    <source>
        <dbReference type="PROSITE-ProRule" id="PRU00282"/>
    </source>
</evidence>
<comment type="subcellular location">
    <subcellularLocation>
        <location evidence="1">Mitochondrion membrane</location>
        <topology evidence="1">Multi-pass membrane protein</topology>
    </subcellularLocation>
</comment>
<evidence type="ECO:0000313" key="12">
    <source>
        <dbReference type="Proteomes" id="UP001049176"/>
    </source>
</evidence>
<dbReference type="AlphaFoldDB" id="A0A9P7S0S2"/>
<evidence type="ECO:0000256" key="3">
    <source>
        <dbReference type="ARBA" id="ARBA00022448"/>
    </source>
</evidence>
<evidence type="ECO:0000256" key="7">
    <source>
        <dbReference type="ARBA" id="ARBA00023128"/>
    </source>
</evidence>
<dbReference type="InterPro" id="IPR050567">
    <property type="entry name" value="Mitochondrial_Carrier"/>
</dbReference>
<protein>
    <recommendedName>
        <fullName evidence="13">Mitochondrial carrier</fullName>
    </recommendedName>
</protein>
<evidence type="ECO:0000256" key="5">
    <source>
        <dbReference type="ARBA" id="ARBA00022737"/>
    </source>
</evidence>
<evidence type="ECO:0000256" key="4">
    <source>
        <dbReference type="ARBA" id="ARBA00022692"/>
    </source>
</evidence>
<feature type="repeat" description="Solcar" evidence="9">
    <location>
        <begin position="252"/>
        <end position="394"/>
    </location>
</feature>
<dbReference type="Proteomes" id="UP001049176">
    <property type="component" value="Chromosome 5"/>
</dbReference>
<dbReference type="RefSeq" id="XP_043009450.1">
    <property type="nucleotide sequence ID" value="XM_043154160.1"/>
</dbReference>
<reference evidence="11" key="1">
    <citation type="journal article" date="2021" name="Genome Biol. Evol.">
        <title>The assembled and annotated genome of the fairy-ring fungus Marasmius oreades.</title>
        <authorList>
            <person name="Hiltunen M."/>
            <person name="Ament-Velasquez S.L."/>
            <person name="Johannesson H."/>
        </authorList>
    </citation>
    <scope>NUCLEOTIDE SEQUENCE</scope>
    <source>
        <strain evidence="11">03SP1</strain>
    </source>
</reference>
<evidence type="ECO:0000256" key="2">
    <source>
        <dbReference type="ARBA" id="ARBA00006375"/>
    </source>
</evidence>
<keyword evidence="5" id="KW-0677">Repeat</keyword>
<dbReference type="SUPFAM" id="SSF103506">
    <property type="entry name" value="Mitochondrial carrier"/>
    <property type="match status" value="1"/>
</dbReference>
<dbReference type="Gene3D" id="1.50.40.10">
    <property type="entry name" value="Mitochondrial carrier domain"/>
    <property type="match status" value="1"/>
</dbReference>
<dbReference type="PRINTS" id="PR00926">
    <property type="entry name" value="MITOCARRIER"/>
</dbReference>
<accession>A0A9P7S0S2</accession>
<keyword evidence="6" id="KW-1133">Transmembrane helix</keyword>
<dbReference type="Pfam" id="PF00153">
    <property type="entry name" value="Mito_carr"/>
    <property type="match status" value="4"/>
</dbReference>
<evidence type="ECO:0000256" key="8">
    <source>
        <dbReference type="ARBA" id="ARBA00023136"/>
    </source>
</evidence>
<dbReference type="InterPro" id="IPR023395">
    <property type="entry name" value="MCP_dom_sf"/>
</dbReference>
<keyword evidence="3 10" id="KW-0813">Transport</keyword>
<dbReference type="PANTHER" id="PTHR45624:SF10">
    <property type="entry name" value="SLC (SOLUTE CARRIER) HOMOLOG"/>
    <property type="match status" value="1"/>
</dbReference>
<name>A0A9P7S0S2_9AGAR</name>
<dbReference type="EMBL" id="CM032185">
    <property type="protein sequence ID" value="KAG7092980.1"/>
    <property type="molecule type" value="Genomic_DNA"/>
</dbReference>
<keyword evidence="7" id="KW-0496">Mitochondrion</keyword>
<dbReference type="PANTHER" id="PTHR45624">
    <property type="entry name" value="MITOCHONDRIAL BASIC AMINO ACIDS TRANSPORTER-RELATED"/>
    <property type="match status" value="1"/>
</dbReference>
<evidence type="ECO:0008006" key="13">
    <source>
        <dbReference type="Google" id="ProtNLM"/>
    </source>
</evidence>
<dbReference type="InterPro" id="IPR018108">
    <property type="entry name" value="MCP_transmembrane"/>
</dbReference>
<dbReference type="PROSITE" id="PS50920">
    <property type="entry name" value="SOLCAR"/>
    <property type="match status" value="3"/>
</dbReference>
<evidence type="ECO:0000256" key="10">
    <source>
        <dbReference type="RuleBase" id="RU000488"/>
    </source>
</evidence>
<dbReference type="GO" id="GO:0022857">
    <property type="term" value="F:transmembrane transporter activity"/>
    <property type="evidence" value="ECO:0007669"/>
    <property type="project" value="TreeGrafter"/>
</dbReference>
<feature type="repeat" description="Solcar" evidence="9">
    <location>
        <begin position="129"/>
        <end position="220"/>
    </location>
</feature>
<dbReference type="OrthoDB" id="14252at2759"/>
<dbReference type="GeneID" id="66078356"/>
<proteinExistence type="inferred from homology"/>
<keyword evidence="4 9" id="KW-0812">Transmembrane</keyword>